<comment type="cofactor">
    <cofactor evidence="1">
        <name>heme b</name>
        <dbReference type="ChEBI" id="CHEBI:60344"/>
    </cofactor>
</comment>
<dbReference type="GO" id="GO:0120547">
    <property type="term" value="F:heme A synthase activity"/>
    <property type="evidence" value="ECO:0007669"/>
    <property type="project" value="UniProtKB-EC"/>
</dbReference>
<evidence type="ECO:0000313" key="13">
    <source>
        <dbReference type="EMBL" id="CAK7901638.1"/>
    </source>
</evidence>
<keyword evidence="3 12" id="KW-0812">Transmembrane</keyword>
<dbReference type="PANTHER" id="PTHR23289">
    <property type="entry name" value="CYTOCHROME C OXIDASE ASSEMBLY PROTEIN COX15"/>
    <property type="match status" value="1"/>
</dbReference>
<feature type="transmembrane region" description="Helical" evidence="12">
    <location>
        <begin position="250"/>
        <end position="272"/>
    </location>
</feature>
<proteinExistence type="inferred from homology"/>
<dbReference type="GO" id="GO:0046872">
    <property type="term" value="F:metal ion binding"/>
    <property type="evidence" value="ECO:0007669"/>
    <property type="project" value="UniProtKB-KW"/>
</dbReference>
<dbReference type="HAMAP" id="MF_01665">
    <property type="entry name" value="HemeA_synth_type2"/>
    <property type="match status" value="1"/>
</dbReference>
<comment type="subcellular location">
    <subcellularLocation>
        <location evidence="2">Membrane</location>
        <topology evidence="2">Multi-pass membrane protein</topology>
    </subcellularLocation>
</comment>
<keyword evidence="9 12" id="KW-0472">Membrane</keyword>
<organism evidence="13 14">
    <name type="scientific">Peronospora matthiolae</name>
    <dbReference type="NCBI Taxonomy" id="2874970"/>
    <lineage>
        <taxon>Eukaryota</taxon>
        <taxon>Sar</taxon>
        <taxon>Stramenopiles</taxon>
        <taxon>Oomycota</taxon>
        <taxon>Peronosporomycetes</taxon>
        <taxon>Peronosporales</taxon>
        <taxon>Peronosporaceae</taxon>
        <taxon>Peronospora</taxon>
    </lineage>
</organism>
<dbReference type="EMBL" id="CAKLBY020000024">
    <property type="protein sequence ID" value="CAK7901638.1"/>
    <property type="molecule type" value="Genomic_DNA"/>
</dbReference>
<evidence type="ECO:0000256" key="3">
    <source>
        <dbReference type="ARBA" id="ARBA00022692"/>
    </source>
</evidence>
<evidence type="ECO:0000313" key="14">
    <source>
        <dbReference type="Proteomes" id="UP001162060"/>
    </source>
</evidence>
<reference evidence="13" key="1">
    <citation type="submission" date="2024-01" db="EMBL/GenBank/DDBJ databases">
        <authorList>
            <person name="Webb A."/>
        </authorList>
    </citation>
    <scope>NUCLEOTIDE SEQUENCE</scope>
    <source>
        <strain evidence="13">Pm1</strain>
    </source>
</reference>
<comment type="pathway">
    <text evidence="10">Porphyrin-containing compound metabolism; heme A biosynthesis; heme A from heme O: step 1/1.</text>
</comment>
<evidence type="ECO:0000256" key="8">
    <source>
        <dbReference type="ARBA" id="ARBA00023133"/>
    </source>
</evidence>
<evidence type="ECO:0000256" key="5">
    <source>
        <dbReference type="ARBA" id="ARBA00022989"/>
    </source>
</evidence>
<feature type="transmembrane region" description="Helical" evidence="12">
    <location>
        <begin position="94"/>
        <end position="114"/>
    </location>
</feature>
<dbReference type="InterPro" id="IPR023754">
    <property type="entry name" value="HemeA_Synthase_type2"/>
</dbReference>
<comment type="catalytic activity">
    <reaction evidence="11">
        <text>Fe(II)-heme o + 2 A + H2O = Fe(II)-heme a + 2 AH2</text>
        <dbReference type="Rhea" id="RHEA:63388"/>
        <dbReference type="ChEBI" id="CHEBI:13193"/>
        <dbReference type="ChEBI" id="CHEBI:15377"/>
        <dbReference type="ChEBI" id="CHEBI:17499"/>
        <dbReference type="ChEBI" id="CHEBI:60530"/>
        <dbReference type="ChEBI" id="CHEBI:61715"/>
        <dbReference type="EC" id="1.17.99.9"/>
    </reaction>
    <physiologicalReaction direction="left-to-right" evidence="11">
        <dbReference type="Rhea" id="RHEA:63389"/>
    </physiologicalReaction>
</comment>
<dbReference type="Proteomes" id="UP001162060">
    <property type="component" value="Unassembled WGS sequence"/>
</dbReference>
<keyword evidence="8" id="KW-0350">Heme biosynthesis</keyword>
<evidence type="ECO:0000256" key="6">
    <source>
        <dbReference type="ARBA" id="ARBA00023002"/>
    </source>
</evidence>
<keyword evidence="7" id="KW-0408">Iron</keyword>
<evidence type="ECO:0000256" key="2">
    <source>
        <dbReference type="ARBA" id="ARBA00004141"/>
    </source>
</evidence>
<gene>
    <name evidence="13" type="ORF">PM001_LOCUS2311</name>
</gene>
<sequence>MMTMLTQAARQQSAHVWTGAGSTVTRNGFGLTGGRYQTMAKPSVAAPLRNASLWSRLGLSTTKTNKQAPIYSTKARKFAASTATIENVTANRPVAYWIFGTAALVGGMIAVGGATRLTRSGLSMVEWKPHGSLPPMTPGEWEAQFDIYKQFPEYQQRQSMTVDEFKRIFWWEYGHRMLGRTVGLFYTAPLIYFVLRKKLPKELYKHFGALFTLGATQGLVGWWMVRSGLGDHGKEQLEQRNEVRVSPYRLATHLAFAFTTLGILLWTGFTLVAPPSRAAMTREIISPDVLKQVTRIRKNLGRVSTVLGYTIVSGAFVAGIDAGMAFNTFPKMGDQWIPDELFVMEPKYRNFFENVPLVQLDHRVLALSTLAGFTGVYAMARRPHIWNQLPHQSRNALNMALAAVSGQVLLGITTLVNCVPIPLAISHQCGAIVLLTATLWSHHTLSFAKPLQKAATAAVKTAPKPLR</sequence>
<evidence type="ECO:0000256" key="11">
    <source>
        <dbReference type="ARBA" id="ARBA00048044"/>
    </source>
</evidence>
<keyword evidence="5 12" id="KW-1133">Transmembrane helix</keyword>
<evidence type="ECO:0000256" key="12">
    <source>
        <dbReference type="SAM" id="Phobius"/>
    </source>
</evidence>
<dbReference type="GO" id="GO:0016653">
    <property type="term" value="F:oxidoreductase activity, acting on NAD(P)H, heme protein as acceptor"/>
    <property type="evidence" value="ECO:0007669"/>
    <property type="project" value="TreeGrafter"/>
</dbReference>
<dbReference type="AlphaFoldDB" id="A0AAV1T493"/>
<dbReference type="GO" id="GO:0005743">
    <property type="term" value="C:mitochondrial inner membrane"/>
    <property type="evidence" value="ECO:0007669"/>
    <property type="project" value="TreeGrafter"/>
</dbReference>
<keyword evidence="6" id="KW-0560">Oxidoreductase</keyword>
<evidence type="ECO:0000256" key="4">
    <source>
        <dbReference type="ARBA" id="ARBA00022723"/>
    </source>
</evidence>
<protein>
    <submittedName>
        <fullName evidence="13">Uncharacterized protein</fullName>
    </submittedName>
</protein>
<comment type="caution">
    <text evidence="13">The sequence shown here is derived from an EMBL/GenBank/DDBJ whole genome shotgun (WGS) entry which is preliminary data.</text>
</comment>
<dbReference type="InterPro" id="IPR003780">
    <property type="entry name" value="COX15/CtaA_fam"/>
</dbReference>
<feature type="transmembrane region" description="Helical" evidence="12">
    <location>
        <begin position="207"/>
        <end position="225"/>
    </location>
</feature>
<name>A0AAV1T493_9STRA</name>
<evidence type="ECO:0000256" key="1">
    <source>
        <dbReference type="ARBA" id="ARBA00001970"/>
    </source>
</evidence>
<feature type="transmembrane region" description="Helical" evidence="12">
    <location>
        <begin position="306"/>
        <end position="326"/>
    </location>
</feature>
<evidence type="ECO:0000256" key="9">
    <source>
        <dbReference type="ARBA" id="ARBA00023136"/>
    </source>
</evidence>
<dbReference type="GO" id="GO:0006784">
    <property type="term" value="P:heme A biosynthetic process"/>
    <property type="evidence" value="ECO:0007669"/>
    <property type="project" value="InterPro"/>
</dbReference>
<accession>A0AAV1T493</accession>
<evidence type="ECO:0000256" key="10">
    <source>
        <dbReference type="ARBA" id="ARBA00044501"/>
    </source>
</evidence>
<dbReference type="Pfam" id="PF02628">
    <property type="entry name" value="COX15-CtaA"/>
    <property type="match status" value="1"/>
</dbReference>
<feature type="transmembrane region" description="Helical" evidence="12">
    <location>
        <begin position="177"/>
        <end position="195"/>
    </location>
</feature>
<evidence type="ECO:0000256" key="7">
    <source>
        <dbReference type="ARBA" id="ARBA00023004"/>
    </source>
</evidence>
<keyword evidence="4" id="KW-0479">Metal-binding</keyword>
<dbReference type="PANTHER" id="PTHR23289:SF2">
    <property type="entry name" value="CYTOCHROME C OXIDASE ASSEMBLY PROTEIN COX15 HOMOLOG"/>
    <property type="match status" value="1"/>
</dbReference>